<dbReference type="InterPro" id="IPR019999">
    <property type="entry name" value="Anth_synth_I-like"/>
</dbReference>
<dbReference type="PRINTS" id="PR00095">
    <property type="entry name" value="ANTSNTHASEI"/>
</dbReference>
<feature type="compositionally biased region" description="Low complexity" evidence="16">
    <location>
        <begin position="143"/>
        <end position="157"/>
    </location>
</feature>
<protein>
    <recommendedName>
        <fullName evidence="6 15">Anthranilate synthase component 1</fullName>
        <ecNumber evidence="5 15">4.1.3.27</ecNumber>
    </recommendedName>
</protein>
<keyword evidence="12 15" id="KW-0456">Lyase</keyword>
<evidence type="ECO:0000256" key="10">
    <source>
        <dbReference type="ARBA" id="ARBA00022842"/>
    </source>
</evidence>
<dbReference type="InterPro" id="IPR006805">
    <property type="entry name" value="Anth_synth_I_N"/>
</dbReference>
<evidence type="ECO:0000259" key="17">
    <source>
        <dbReference type="Pfam" id="PF00425"/>
    </source>
</evidence>
<reference evidence="19 20" key="1">
    <citation type="submission" date="2024-09" db="EMBL/GenBank/DDBJ databases">
        <authorList>
            <person name="Sun Q."/>
            <person name="Mori K."/>
        </authorList>
    </citation>
    <scope>NUCLEOTIDE SEQUENCE [LARGE SCALE GENOMIC DNA]</scope>
    <source>
        <strain evidence="19 20">TBRC 3947</strain>
    </source>
</reference>
<keyword evidence="11 15" id="KW-0057">Aromatic amino acid biosynthesis</keyword>
<comment type="cofactor">
    <cofactor evidence="1 15">
        <name>Mg(2+)</name>
        <dbReference type="ChEBI" id="CHEBI:18420"/>
    </cofactor>
</comment>
<dbReference type="Gene3D" id="3.60.120.10">
    <property type="entry name" value="Anthranilate synthase"/>
    <property type="match status" value="1"/>
</dbReference>
<keyword evidence="7 15" id="KW-0028">Amino-acid biosynthesis</keyword>
<dbReference type="RefSeq" id="WP_377251061.1">
    <property type="nucleotide sequence ID" value="NZ_JBHLUH010000021.1"/>
</dbReference>
<evidence type="ECO:0000256" key="16">
    <source>
        <dbReference type="SAM" id="MobiDB-lite"/>
    </source>
</evidence>
<evidence type="ECO:0000256" key="7">
    <source>
        <dbReference type="ARBA" id="ARBA00022605"/>
    </source>
</evidence>
<comment type="subunit">
    <text evidence="4 15">Heterotetramer consisting of two non-identical subunits: a beta subunit (TrpG) and a large alpha subunit (TrpE).</text>
</comment>
<evidence type="ECO:0000256" key="12">
    <source>
        <dbReference type="ARBA" id="ARBA00023239"/>
    </source>
</evidence>
<feature type="domain" description="Chorismate-utilising enzyme C-terminal" evidence="17">
    <location>
        <begin position="280"/>
        <end position="537"/>
    </location>
</feature>
<comment type="function">
    <text evidence="13 15">Part of a heterotetrameric complex that catalyzes the two-step biosynthesis of anthranilate, an intermediate in the biosynthesis of L-tryptophan. In the first step, the glutamine-binding beta subunit (TrpG) of anthranilate synthase (AS) provides the glutamine amidotransferase activity which generates ammonia as a substrate that, along with chorismate, is used in the second step, catalyzed by the large alpha subunit of AS (TrpE) to produce anthranilate. In the absence of TrpG, TrpE can synthesize anthranilate directly from chorismate and high concentrations of ammonia.</text>
</comment>
<accession>A0ABV6M2H6</accession>
<dbReference type="InterPro" id="IPR015890">
    <property type="entry name" value="Chorismate_C"/>
</dbReference>
<sequence>MTTGAVSPDLASFRALAATRRVVPVTRRLLADGETPIGVYRKLAGGPGTFLLESAEQGAGSAGTAWSRYSFIGVRSAATLVERDGRAAWLGTPPAGLPTEGEVVDVLKQTIAALTHQGPAKPAPQGIVPAAPEGTLPTAHQNTAPATPQSTAPAAHAEGTRSGAAEVEGLPPLTGGMVGYLSYDLVRRFERLPALAHDDLGLPELGMMLATDLVVLDHYEGSAILVANAIVDGDSDAAYHHAVGRLDAMTTALSRPIPPMISTVDSPPMGEVHSRTEAGAYPKAVEVAKEAIRAGECFQIVVAQRFERETTADPLDVYRVLRTTNPSPYMYLLRFDDFDIVGSSPEAHLKVTGGSGGTAQRALLHPIAGTRPRGATPEEDGALAAELISDPKERAEHVMLVDLGRNDLGRVCRPGTVEVPEFATIERYSHVMHIVSTVVGELREDQTAFDALAATFPAGTLSGAPKVRAMEIIEELEPTRRGLYGGTVGYFGFGGDMDMAIAIRTALIRDGRAYVQAGAGIVADSDPAAEERETQSKAAAVLAAIAAAETLRPAR</sequence>
<evidence type="ECO:0000259" key="18">
    <source>
        <dbReference type="Pfam" id="PF04715"/>
    </source>
</evidence>
<evidence type="ECO:0000313" key="19">
    <source>
        <dbReference type="EMBL" id="MFC0528882.1"/>
    </source>
</evidence>
<dbReference type="Pfam" id="PF00425">
    <property type="entry name" value="Chorismate_bind"/>
    <property type="match status" value="1"/>
</dbReference>
<gene>
    <name evidence="15 19" type="primary">trpE</name>
    <name evidence="19" type="ORF">ACFFIA_14560</name>
</gene>
<keyword evidence="10 15" id="KW-0460">Magnesium</keyword>
<evidence type="ECO:0000256" key="1">
    <source>
        <dbReference type="ARBA" id="ARBA00001946"/>
    </source>
</evidence>
<evidence type="ECO:0000313" key="20">
    <source>
        <dbReference type="Proteomes" id="UP001589867"/>
    </source>
</evidence>
<keyword evidence="9 15" id="KW-0822">Tryptophan biosynthesis</keyword>
<evidence type="ECO:0000256" key="14">
    <source>
        <dbReference type="ARBA" id="ARBA00047683"/>
    </source>
</evidence>
<evidence type="ECO:0000256" key="4">
    <source>
        <dbReference type="ARBA" id="ARBA00011575"/>
    </source>
</evidence>
<evidence type="ECO:0000256" key="3">
    <source>
        <dbReference type="ARBA" id="ARBA00009562"/>
    </source>
</evidence>
<organism evidence="19 20">
    <name type="scientific">Phytohabitans kaempferiae</name>
    <dbReference type="NCBI Taxonomy" id="1620943"/>
    <lineage>
        <taxon>Bacteria</taxon>
        <taxon>Bacillati</taxon>
        <taxon>Actinomycetota</taxon>
        <taxon>Actinomycetes</taxon>
        <taxon>Micromonosporales</taxon>
        <taxon>Micromonosporaceae</taxon>
    </lineage>
</organism>
<dbReference type="Proteomes" id="UP001589867">
    <property type="component" value="Unassembled WGS sequence"/>
</dbReference>
<evidence type="ECO:0000256" key="15">
    <source>
        <dbReference type="RuleBase" id="RU364045"/>
    </source>
</evidence>
<dbReference type="InterPro" id="IPR005801">
    <property type="entry name" value="ADC_synthase"/>
</dbReference>
<keyword evidence="8 15" id="KW-0479">Metal-binding</keyword>
<comment type="pathway">
    <text evidence="2 15">Amino-acid biosynthesis; L-tryptophan biosynthesis; L-tryptophan from chorismate: step 1/5.</text>
</comment>
<dbReference type="EMBL" id="JBHLUH010000021">
    <property type="protein sequence ID" value="MFC0528882.1"/>
    <property type="molecule type" value="Genomic_DNA"/>
</dbReference>
<proteinExistence type="inferred from homology"/>
<dbReference type="EC" id="4.1.3.27" evidence="5 15"/>
<name>A0ABV6M2H6_9ACTN</name>
<evidence type="ECO:0000256" key="13">
    <source>
        <dbReference type="ARBA" id="ARBA00025634"/>
    </source>
</evidence>
<dbReference type="NCBIfam" id="TIGR00564">
    <property type="entry name" value="trpE_most"/>
    <property type="match status" value="1"/>
</dbReference>
<keyword evidence="20" id="KW-1185">Reference proteome</keyword>
<evidence type="ECO:0000256" key="11">
    <source>
        <dbReference type="ARBA" id="ARBA00023141"/>
    </source>
</evidence>
<comment type="similarity">
    <text evidence="3 15">Belongs to the anthranilate synthase component I family.</text>
</comment>
<feature type="domain" description="Anthranilate synthase component I N-terminal" evidence="18">
    <location>
        <begin position="33"/>
        <end position="118"/>
    </location>
</feature>
<feature type="domain" description="Anthranilate synthase component I N-terminal" evidence="18">
    <location>
        <begin position="167"/>
        <end position="222"/>
    </location>
</feature>
<feature type="region of interest" description="Disordered" evidence="16">
    <location>
        <begin position="118"/>
        <end position="169"/>
    </location>
</feature>
<comment type="catalytic activity">
    <reaction evidence="14 15">
        <text>chorismate + L-glutamine = anthranilate + pyruvate + L-glutamate + H(+)</text>
        <dbReference type="Rhea" id="RHEA:21732"/>
        <dbReference type="ChEBI" id="CHEBI:15361"/>
        <dbReference type="ChEBI" id="CHEBI:15378"/>
        <dbReference type="ChEBI" id="CHEBI:16567"/>
        <dbReference type="ChEBI" id="CHEBI:29748"/>
        <dbReference type="ChEBI" id="CHEBI:29985"/>
        <dbReference type="ChEBI" id="CHEBI:58359"/>
        <dbReference type="EC" id="4.1.3.27"/>
    </reaction>
</comment>
<evidence type="ECO:0000256" key="6">
    <source>
        <dbReference type="ARBA" id="ARBA00020653"/>
    </source>
</evidence>
<comment type="caution">
    <text evidence="19">The sequence shown here is derived from an EMBL/GenBank/DDBJ whole genome shotgun (WGS) entry which is preliminary data.</text>
</comment>
<dbReference type="SUPFAM" id="SSF56322">
    <property type="entry name" value="ADC synthase"/>
    <property type="match status" value="1"/>
</dbReference>
<dbReference type="GO" id="GO:0004049">
    <property type="term" value="F:anthranilate synthase activity"/>
    <property type="evidence" value="ECO:0007669"/>
    <property type="project" value="UniProtKB-EC"/>
</dbReference>
<dbReference type="Pfam" id="PF04715">
    <property type="entry name" value="Anth_synt_I_N"/>
    <property type="match status" value="2"/>
</dbReference>
<evidence type="ECO:0000256" key="8">
    <source>
        <dbReference type="ARBA" id="ARBA00022723"/>
    </source>
</evidence>
<evidence type="ECO:0000256" key="9">
    <source>
        <dbReference type="ARBA" id="ARBA00022822"/>
    </source>
</evidence>
<evidence type="ECO:0000256" key="2">
    <source>
        <dbReference type="ARBA" id="ARBA00004873"/>
    </source>
</evidence>
<dbReference type="PANTHER" id="PTHR11236">
    <property type="entry name" value="AMINOBENZOATE/ANTHRANILATE SYNTHASE"/>
    <property type="match status" value="1"/>
</dbReference>
<dbReference type="PANTHER" id="PTHR11236:SF46">
    <property type="entry name" value="ANTHRANILATE SYNTHASE COMPONENT 1"/>
    <property type="match status" value="1"/>
</dbReference>
<dbReference type="InterPro" id="IPR005256">
    <property type="entry name" value="Anth_synth_I_PabB"/>
</dbReference>
<evidence type="ECO:0000256" key="5">
    <source>
        <dbReference type="ARBA" id="ARBA00012266"/>
    </source>
</evidence>